<evidence type="ECO:0000259" key="2">
    <source>
        <dbReference type="PROSITE" id="PS51384"/>
    </source>
</evidence>
<dbReference type="Proteomes" id="UP000198122">
    <property type="component" value="Unassembled WGS sequence"/>
</dbReference>
<feature type="domain" description="FAD-binding FR-type" evidence="2">
    <location>
        <begin position="17"/>
        <end position="140"/>
    </location>
</feature>
<dbReference type="SUPFAM" id="SSF63380">
    <property type="entry name" value="Riboflavin synthase domain-like"/>
    <property type="match status" value="1"/>
</dbReference>
<proteinExistence type="predicted"/>
<dbReference type="Pfam" id="PF04954">
    <property type="entry name" value="SIP"/>
    <property type="match status" value="1"/>
</dbReference>
<dbReference type="GO" id="GO:0016491">
    <property type="term" value="F:oxidoreductase activity"/>
    <property type="evidence" value="ECO:0007669"/>
    <property type="project" value="InterPro"/>
</dbReference>
<evidence type="ECO:0000256" key="1">
    <source>
        <dbReference type="SAM" id="MobiDB-lite"/>
    </source>
</evidence>
<dbReference type="PROSITE" id="PS51384">
    <property type="entry name" value="FAD_FR"/>
    <property type="match status" value="1"/>
</dbReference>
<dbReference type="CDD" id="cd06193">
    <property type="entry name" value="siderophore_interacting"/>
    <property type="match status" value="1"/>
</dbReference>
<keyword evidence="4" id="KW-1185">Reference proteome</keyword>
<dbReference type="EMBL" id="FYEZ01000002">
    <property type="protein sequence ID" value="SNC71397.1"/>
    <property type="molecule type" value="Genomic_DNA"/>
</dbReference>
<evidence type="ECO:0000313" key="4">
    <source>
        <dbReference type="Proteomes" id="UP000198122"/>
    </source>
</evidence>
<gene>
    <name evidence="3" type="ORF">SAMN05445756_1466</name>
</gene>
<dbReference type="InterPro" id="IPR039261">
    <property type="entry name" value="FNR_nucleotide-bd"/>
</dbReference>
<dbReference type="Pfam" id="PF08021">
    <property type="entry name" value="FAD_binding_9"/>
    <property type="match status" value="1"/>
</dbReference>
<sequence>MTRPAAAPAPQAGRPARPTRHAVVESTEWLTDEMVRVWLTGEGVDALPPLEHTDHYVKLLFPPTGGAYPEHVDAAGLKEALPREEWPVTRTYTIRSLEAGRMAVDFVHHGEDGLAGPWAAAARPGDPISFHGPGGAWSPTPGAHHLLAGDESALPALAAAMERLLEVGGTAQVLCEVGAPDLLPELPTGPGLEVVPVLRGAHGHGQALAHAVVEQGELPEGVQVFVHGVAEMVKDVRRFLFVERGLPREQVSISGYWRTGCTEDEWQAGKRDFVAAMEAAERAG</sequence>
<dbReference type="PANTHER" id="PTHR30157:SF0">
    <property type="entry name" value="NADPH-DEPENDENT FERRIC-CHELATE REDUCTASE"/>
    <property type="match status" value="1"/>
</dbReference>
<feature type="region of interest" description="Disordered" evidence="1">
    <location>
        <begin position="1"/>
        <end position="21"/>
    </location>
</feature>
<protein>
    <submittedName>
        <fullName evidence="3">NADPH-dependent ferric siderophore reductase, contains FAD-binding and SIP domains</fullName>
    </submittedName>
</protein>
<dbReference type="InterPro" id="IPR039374">
    <property type="entry name" value="SIP_fam"/>
</dbReference>
<dbReference type="OrthoDB" id="9814826at2"/>
<dbReference type="InterPro" id="IPR007037">
    <property type="entry name" value="SIP_rossman_dom"/>
</dbReference>
<dbReference type="InterPro" id="IPR013113">
    <property type="entry name" value="SIP_FAD-bd"/>
</dbReference>
<dbReference type="InterPro" id="IPR017938">
    <property type="entry name" value="Riboflavin_synthase-like_b-brl"/>
</dbReference>
<dbReference type="RefSeq" id="WP_088818433.1">
    <property type="nucleotide sequence ID" value="NZ_FYEZ01000002.1"/>
</dbReference>
<accession>A0A212TZG0</accession>
<dbReference type="Gene3D" id="2.40.30.10">
    <property type="entry name" value="Translation factors"/>
    <property type="match status" value="1"/>
</dbReference>
<dbReference type="AlphaFoldDB" id="A0A212TZG0"/>
<reference evidence="3 4" key="1">
    <citation type="submission" date="2017-06" db="EMBL/GenBank/DDBJ databases">
        <authorList>
            <person name="Kim H.J."/>
            <person name="Triplett B.A."/>
        </authorList>
    </citation>
    <scope>NUCLEOTIDE SEQUENCE [LARGE SCALE GENOMIC DNA]</scope>
    <source>
        <strain evidence="3 4">DSM 22179</strain>
    </source>
</reference>
<evidence type="ECO:0000313" key="3">
    <source>
        <dbReference type="EMBL" id="SNC71397.1"/>
    </source>
</evidence>
<name>A0A212TZG0_9MICO</name>
<feature type="compositionally biased region" description="Low complexity" evidence="1">
    <location>
        <begin position="1"/>
        <end position="16"/>
    </location>
</feature>
<dbReference type="InterPro" id="IPR017927">
    <property type="entry name" value="FAD-bd_FR_type"/>
</dbReference>
<dbReference type="Gene3D" id="3.40.50.80">
    <property type="entry name" value="Nucleotide-binding domain of ferredoxin-NADP reductase (FNR) module"/>
    <property type="match status" value="1"/>
</dbReference>
<organism evidence="3 4">
    <name type="scientific">Kytococcus aerolatus</name>
    <dbReference type="NCBI Taxonomy" id="592308"/>
    <lineage>
        <taxon>Bacteria</taxon>
        <taxon>Bacillati</taxon>
        <taxon>Actinomycetota</taxon>
        <taxon>Actinomycetes</taxon>
        <taxon>Micrococcales</taxon>
        <taxon>Kytococcaceae</taxon>
        <taxon>Kytococcus</taxon>
    </lineage>
</organism>
<dbReference type="PANTHER" id="PTHR30157">
    <property type="entry name" value="FERRIC REDUCTASE, NADPH-DEPENDENT"/>
    <property type="match status" value="1"/>
</dbReference>